<dbReference type="Pfam" id="PF17175">
    <property type="entry name" value="MOLO1"/>
    <property type="match status" value="1"/>
</dbReference>
<proteinExistence type="predicted"/>
<dbReference type="InterPro" id="IPR033438">
    <property type="entry name" value="MOLO1"/>
</dbReference>
<reference evidence="4" key="1">
    <citation type="submission" date="2025-08" db="UniProtKB">
        <authorList>
            <consortium name="RefSeq"/>
        </authorList>
    </citation>
    <scope>IDENTIFICATION</scope>
    <source>
        <tissue evidence="4">Gonads</tissue>
    </source>
</reference>
<accession>A0A1S3HPH7</accession>
<dbReference type="Gene3D" id="3.10.310.50">
    <property type="match status" value="1"/>
</dbReference>
<evidence type="ECO:0000256" key="2">
    <source>
        <dbReference type="SAM" id="SignalP"/>
    </source>
</evidence>
<keyword evidence="1" id="KW-0472">Membrane</keyword>
<gene>
    <name evidence="4" type="primary">LOC106156651</name>
</gene>
<dbReference type="GO" id="GO:0005892">
    <property type="term" value="C:acetylcholine-gated channel complex"/>
    <property type="evidence" value="ECO:0007669"/>
    <property type="project" value="InterPro"/>
</dbReference>
<dbReference type="AlphaFoldDB" id="A0A1S3HPH7"/>
<protein>
    <submittedName>
        <fullName evidence="4">Uncharacterized protein LOC106156651</fullName>
    </submittedName>
</protein>
<evidence type="ECO:0000313" key="3">
    <source>
        <dbReference type="Proteomes" id="UP000085678"/>
    </source>
</evidence>
<keyword evidence="2" id="KW-0732">Signal</keyword>
<keyword evidence="3" id="KW-1185">Reference proteome</keyword>
<feature type="signal peptide" evidence="2">
    <location>
        <begin position="1"/>
        <end position="23"/>
    </location>
</feature>
<evidence type="ECO:0000256" key="1">
    <source>
        <dbReference type="SAM" id="Phobius"/>
    </source>
</evidence>
<dbReference type="GeneID" id="106156651"/>
<dbReference type="KEGG" id="lak:106156651"/>
<dbReference type="RefSeq" id="XP_013387446.1">
    <property type="nucleotide sequence ID" value="XM_013531992.1"/>
</dbReference>
<dbReference type="InParanoid" id="A0A1S3HPH7"/>
<feature type="transmembrane region" description="Helical" evidence="1">
    <location>
        <begin position="307"/>
        <end position="332"/>
    </location>
</feature>
<evidence type="ECO:0000313" key="4">
    <source>
        <dbReference type="RefSeq" id="XP_013387446.1"/>
    </source>
</evidence>
<organism evidence="3 4">
    <name type="scientific">Lingula anatina</name>
    <name type="common">Brachiopod</name>
    <name type="synonym">Lingula unguis</name>
    <dbReference type="NCBI Taxonomy" id="7574"/>
    <lineage>
        <taxon>Eukaryota</taxon>
        <taxon>Metazoa</taxon>
        <taxon>Spiralia</taxon>
        <taxon>Lophotrochozoa</taxon>
        <taxon>Brachiopoda</taxon>
        <taxon>Linguliformea</taxon>
        <taxon>Lingulata</taxon>
        <taxon>Lingulida</taxon>
        <taxon>Linguloidea</taxon>
        <taxon>Lingulidae</taxon>
        <taxon>Lingula</taxon>
    </lineage>
</organism>
<feature type="chain" id="PRO_5010266354" evidence="2">
    <location>
        <begin position="24"/>
        <end position="356"/>
    </location>
</feature>
<sequence>MFFQRWILVYGLLFLWTCEASLGSILPRVRRTVTSCRVEMNKGQKYANILDLRTNAGVCQETSSICDTVGILNMTEEYQLNDMIRSLRREVPCLPYLSCRSKWDGICISITLVSRVLIPEGSSVATELYRCAEKLEIDGKNSDICENRLLIVYSQCDMQMSIYAKPMAVSWANSFCINKLLRESQTYFKADDYFGGLLYVITSLKNEFLGFGCRPNNSKNFEEKTHLYRTNEESHYEENVTFNRTQFQNVSFICSKNRLFTDTAKYVDKPESSAQKHTIHTAHDSGHTTIYSGAGGPVKDKETTAQIAWWVIVLIVLGLCILVTVVITGLLCCCGCEKYMASGGPDLSARQRAWTV</sequence>
<dbReference type="PANTHER" id="PTHR33748">
    <property type="entry name" value="PROTEIN CBG04600"/>
    <property type="match status" value="1"/>
</dbReference>
<dbReference type="PANTHER" id="PTHR33748:SF5">
    <property type="entry name" value="GROUND-LIKE DOMAIN-CONTAINING PROTEIN"/>
    <property type="match status" value="1"/>
</dbReference>
<name>A0A1S3HPH7_LINAN</name>
<dbReference type="Proteomes" id="UP000085678">
    <property type="component" value="Unplaced"/>
</dbReference>
<keyword evidence="1" id="KW-1133">Transmembrane helix</keyword>
<keyword evidence="1" id="KW-0812">Transmembrane</keyword>